<keyword evidence="3" id="KW-0479">Metal-binding</keyword>
<dbReference type="AlphaFoldDB" id="A0A438M0Q7"/>
<dbReference type="InterPro" id="IPR036412">
    <property type="entry name" value="HAD-like_sf"/>
</dbReference>
<dbReference type="InterPro" id="IPR023214">
    <property type="entry name" value="HAD_sf"/>
</dbReference>
<dbReference type="GO" id="GO:0005992">
    <property type="term" value="P:trehalose biosynthetic process"/>
    <property type="evidence" value="ECO:0007669"/>
    <property type="project" value="UniProtKB-UniPathway"/>
</dbReference>
<dbReference type="UniPathway" id="UPA00299"/>
<organism evidence="4 5">
    <name type="scientific">Nonomuraea polychroma</name>
    <dbReference type="NCBI Taxonomy" id="46176"/>
    <lineage>
        <taxon>Bacteria</taxon>
        <taxon>Bacillati</taxon>
        <taxon>Actinomycetota</taxon>
        <taxon>Actinomycetes</taxon>
        <taxon>Streptosporangiales</taxon>
        <taxon>Streptosporangiaceae</taxon>
        <taxon>Nonomuraea</taxon>
    </lineage>
</organism>
<evidence type="ECO:0000313" key="4">
    <source>
        <dbReference type="EMBL" id="RVX39389.1"/>
    </source>
</evidence>
<sequence>MATPRAPLRFVEAVSATVAESRKSGFFFDFDGTIAPIMRDPGAVRPVPGAVERLQALTSLVGRVAVVSARPAAFLCERFSRAPQVALFGLYGMQTVVDGRVRTDTEAEPWAPVMRRLAADAARDLPGEILIEDKALMVSLHYRSVPALRGAVERWASAKAAELGLREQHGRMVVELRPPVERDKGTVVAREAETLTRAWYFGDDISDGRAFDALRCQEERDPGFMGVRVAVANGETGDELARRADFTVDSPEDTPVLLDQVISAFPAHPPAPLTLDG</sequence>
<proteinExistence type="inferred from homology"/>
<dbReference type="GO" id="GO:0046872">
    <property type="term" value="F:metal ion binding"/>
    <property type="evidence" value="ECO:0007669"/>
    <property type="project" value="UniProtKB-KW"/>
</dbReference>
<comment type="cofactor">
    <cofactor evidence="3">
        <name>Mg(2+)</name>
        <dbReference type="ChEBI" id="CHEBI:18420"/>
    </cofactor>
</comment>
<dbReference type="PANTHER" id="PTHR43768">
    <property type="entry name" value="TREHALOSE 6-PHOSPHATE PHOSPHATASE"/>
    <property type="match status" value="1"/>
</dbReference>
<dbReference type="RefSeq" id="WP_206641316.1">
    <property type="nucleotide sequence ID" value="NZ_SAUN01000001.1"/>
</dbReference>
<accession>A0A438M0Q7</accession>
<comment type="pathway">
    <text evidence="3">Glycan biosynthesis; trehalose biosynthesis.</text>
</comment>
<dbReference type="InterPro" id="IPR044651">
    <property type="entry name" value="OTSB-like"/>
</dbReference>
<comment type="function">
    <text evidence="2 3">Removes the phosphate from trehalose 6-phosphate to produce free trehalose.</text>
</comment>
<dbReference type="NCBIfam" id="TIGR00685">
    <property type="entry name" value="T6PP"/>
    <property type="match status" value="1"/>
</dbReference>
<dbReference type="EC" id="3.1.3.12" evidence="3"/>
<dbReference type="Gene3D" id="3.30.70.1020">
    <property type="entry name" value="Trehalose-6-phosphate phosphatase related protein, domain 2"/>
    <property type="match status" value="1"/>
</dbReference>
<dbReference type="SUPFAM" id="SSF56784">
    <property type="entry name" value="HAD-like"/>
    <property type="match status" value="1"/>
</dbReference>
<name>A0A438M0Q7_9ACTN</name>
<comment type="catalytic activity">
    <reaction evidence="3">
        <text>alpha,alpha-trehalose 6-phosphate + H2O = alpha,alpha-trehalose + phosphate</text>
        <dbReference type="Rhea" id="RHEA:23420"/>
        <dbReference type="ChEBI" id="CHEBI:15377"/>
        <dbReference type="ChEBI" id="CHEBI:16551"/>
        <dbReference type="ChEBI" id="CHEBI:43474"/>
        <dbReference type="ChEBI" id="CHEBI:58429"/>
        <dbReference type="EC" id="3.1.3.12"/>
    </reaction>
</comment>
<dbReference type="PANTHER" id="PTHR43768:SF3">
    <property type="entry name" value="TREHALOSE 6-PHOSPHATE PHOSPHATASE"/>
    <property type="match status" value="1"/>
</dbReference>
<reference evidence="4 5" key="1">
    <citation type="submission" date="2019-01" db="EMBL/GenBank/DDBJ databases">
        <title>Sequencing the genomes of 1000 actinobacteria strains.</title>
        <authorList>
            <person name="Klenk H.-P."/>
        </authorList>
    </citation>
    <scope>NUCLEOTIDE SEQUENCE [LARGE SCALE GENOMIC DNA]</scope>
    <source>
        <strain evidence="4 5">DSM 43925</strain>
    </source>
</reference>
<dbReference type="Gene3D" id="3.40.50.1000">
    <property type="entry name" value="HAD superfamily/HAD-like"/>
    <property type="match status" value="1"/>
</dbReference>
<evidence type="ECO:0000256" key="3">
    <source>
        <dbReference type="RuleBase" id="RU361117"/>
    </source>
</evidence>
<dbReference type="InterPro" id="IPR003337">
    <property type="entry name" value="Trehalose_PPase"/>
</dbReference>
<dbReference type="GO" id="GO:0004805">
    <property type="term" value="F:trehalose-phosphatase activity"/>
    <property type="evidence" value="ECO:0007669"/>
    <property type="project" value="UniProtKB-EC"/>
</dbReference>
<dbReference type="Pfam" id="PF02358">
    <property type="entry name" value="Trehalose_PPase"/>
    <property type="match status" value="1"/>
</dbReference>
<evidence type="ECO:0000256" key="1">
    <source>
        <dbReference type="ARBA" id="ARBA00022801"/>
    </source>
</evidence>
<comment type="similarity">
    <text evidence="3">Belongs to the trehalose phosphatase family.</text>
</comment>
<evidence type="ECO:0000256" key="2">
    <source>
        <dbReference type="ARBA" id="ARBA00024179"/>
    </source>
</evidence>
<protein>
    <recommendedName>
        <fullName evidence="3">Trehalose 6-phosphate phosphatase</fullName>
        <ecNumber evidence="3">3.1.3.12</ecNumber>
    </recommendedName>
</protein>
<keyword evidence="1 3" id="KW-0378">Hydrolase</keyword>
<evidence type="ECO:0000313" key="5">
    <source>
        <dbReference type="Proteomes" id="UP000284824"/>
    </source>
</evidence>
<keyword evidence="5" id="KW-1185">Reference proteome</keyword>
<keyword evidence="3" id="KW-0460">Magnesium</keyword>
<comment type="caution">
    <text evidence="4">The sequence shown here is derived from an EMBL/GenBank/DDBJ whole genome shotgun (WGS) entry which is preliminary data.</text>
</comment>
<dbReference type="Proteomes" id="UP000284824">
    <property type="component" value="Unassembled WGS sequence"/>
</dbReference>
<gene>
    <name evidence="4" type="ORF">EDD27_1746</name>
</gene>
<dbReference type="EMBL" id="SAUN01000001">
    <property type="protein sequence ID" value="RVX39389.1"/>
    <property type="molecule type" value="Genomic_DNA"/>
</dbReference>